<keyword evidence="1" id="KW-0732">Signal</keyword>
<dbReference type="Gene3D" id="2.60.120.560">
    <property type="entry name" value="Exo-inulinase, domain 1"/>
    <property type="match status" value="1"/>
</dbReference>
<dbReference type="RefSeq" id="WP_138319419.1">
    <property type="nucleotide sequence ID" value="NZ_VCBC01000006.1"/>
</dbReference>
<proteinExistence type="predicted"/>
<dbReference type="AlphaFoldDB" id="A0A5R9IUY4"/>
<keyword evidence="4" id="KW-1185">Reference proteome</keyword>
<evidence type="ECO:0000313" key="3">
    <source>
        <dbReference type="EMBL" id="TLU65758.1"/>
    </source>
</evidence>
<reference evidence="3 4" key="1">
    <citation type="submission" date="2019-05" db="EMBL/GenBank/DDBJ databases">
        <title>Genome sequences of Thalassotalea litorea 1K03283.</title>
        <authorList>
            <person name="Zhang D."/>
        </authorList>
    </citation>
    <scope>NUCLEOTIDE SEQUENCE [LARGE SCALE GENOMIC DNA]</scope>
    <source>
        <strain evidence="3 4">MCCC 1K03283</strain>
    </source>
</reference>
<evidence type="ECO:0000259" key="2">
    <source>
        <dbReference type="Pfam" id="PF06439"/>
    </source>
</evidence>
<sequence length="259" mass="29897">MKICGKFFTISLLLWAVSVSGYAQENQSPKQWKAIFDGNSLNGWTPKFAGYALGTNYKNTFRVEDGYLTTNYDQYDSFNFEFGHLYYQKPYSHYRLRATYRFLPQQLLGYRNAWKNNGFMIHAQPPESMTLEQRFPASIEVQLLGADADTEFRPTANICTPNSHVKIAGALITKHCIKSNSKTYRGEQWVTIEIEVKGHEMIKHWINGELVMEYHEPVLDEESQHLSKFYDGGAMKSGYIAIQAENSRVQFKSIELKEL</sequence>
<evidence type="ECO:0000313" key="4">
    <source>
        <dbReference type="Proteomes" id="UP000307790"/>
    </source>
</evidence>
<dbReference type="OrthoDB" id="9787527at2"/>
<feature type="chain" id="PRO_5024421886" evidence="1">
    <location>
        <begin position="24"/>
        <end position="259"/>
    </location>
</feature>
<dbReference type="Pfam" id="PF06439">
    <property type="entry name" value="3keto-disac_hyd"/>
    <property type="match status" value="1"/>
</dbReference>
<dbReference type="GO" id="GO:0016787">
    <property type="term" value="F:hydrolase activity"/>
    <property type="evidence" value="ECO:0007669"/>
    <property type="project" value="InterPro"/>
</dbReference>
<dbReference type="EMBL" id="VCBC01000006">
    <property type="protein sequence ID" value="TLU65758.1"/>
    <property type="molecule type" value="Genomic_DNA"/>
</dbReference>
<protein>
    <submittedName>
        <fullName evidence="3">DUF1080 domain-containing protein</fullName>
    </submittedName>
</protein>
<dbReference type="Proteomes" id="UP000307790">
    <property type="component" value="Unassembled WGS sequence"/>
</dbReference>
<gene>
    <name evidence="3" type="ORF">FE810_07530</name>
</gene>
<name>A0A5R9IUY4_9GAMM</name>
<evidence type="ECO:0000256" key="1">
    <source>
        <dbReference type="SAM" id="SignalP"/>
    </source>
</evidence>
<dbReference type="InterPro" id="IPR010496">
    <property type="entry name" value="AL/BT2_dom"/>
</dbReference>
<accession>A0A5R9IUY4</accession>
<organism evidence="3 4">
    <name type="scientific">Thalassotalea litorea</name>
    <dbReference type="NCBI Taxonomy" id="2020715"/>
    <lineage>
        <taxon>Bacteria</taxon>
        <taxon>Pseudomonadati</taxon>
        <taxon>Pseudomonadota</taxon>
        <taxon>Gammaproteobacteria</taxon>
        <taxon>Alteromonadales</taxon>
        <taxon>Colwelliaceae</taxon>
        <taxon>Thalassotalea</taxon>
    </lineage>
</organism>
<feature type="domain" description="3-keto-alpha-glucoside-1,2-lyase/3-keto-2-hydroxy-glucal hydratase" evidence="2">
    <location>
        <begin position="31"/>
        <end position="257"/>
    </location>
</feature>
<feature type="signal peptide" evidence="1">
    <location>
        <begin position="1"/>
        <end position="23"/>
    </location>
</feature>
<comment type="caution">
    <text evidence="3">The sequence shown here is derived from an EMBL/GenBank/DDBJ whole genome shotgun (WGS) entry which is preliminary data.</text>
</comment>